<dbReference type="Proteomes" id="UP000736335">
    <property type="component" value="Unassembled WGS sequence"/>
</dbReference>
<dbReference type="AlphaFoldDB" id="A0A9P6L2Q8"/>
<comment type="caution">
    <text evidence="1">The sequence shown here is derived from an EMBL/GenBank/DDBJ whole genome shotgun (WGS) entry which is preliminary data.</text>
</comment>
<reference evidence="1" key="2">
    <citation type="submission" date="2020-11" db="EMBL/GenBank/DDBJ databases">
        <authorList>
            <consortium name="DOE Joint Genome Institute"/>
            <person name="Kuo A."/>
            <person name="Miyauchi S."/>
            <person name="Kiss E."/>
            <person name="Drula E."/>
            <person name="Kohler A."/>
            <person name="Sanchez-Garcia M."/>
            <person name="Andreopoulos B."/>
            <person name="Barry K.W."/>
            <person name="Bonito G."/>
            <person name="Buee M."/>
            <person name="Carver A."/>
            <person name="Chen C."/>
            <person name="Cichocki N."/>
            <person name="Clum A."/>
            <person name="Culley D."/>
            <person name="Crous P.W."/>
            <person name="Fauchery L."/>
            <person name="Girlanda M."/>
            <person name="Hayes R."/>
            <person name="Keri Z."/>
            <person name="Labutti K."/>
            <person name="Lipzen A."/>
            <person name="Lombard V."/>
            <person name="Magnuson J."/>
            <person name="Maillard F."/>
            <person name="Morin E."/>
            <person name="Murat C."/>
            <person name="Nolan M."/>
            <person name="Ohm R."/>
            <person name="Pangilinan J."/>
            <person name="Pereira M."/>
            <person name="Perotto S."/>
            <person name="Peter M."/>
            <person name="Riley R."/>
            <person name="Sitrit Y."/>
            <person name="Stielow B."/>
            <person name="Szollosi G."/>
            <person name="Zifcakova L."/>
            <person name="Stursova M."/>
            <person name="Spatafora J.W."/>
            <person name="Tedersoo L."/>
            <person name="Vaario L.-M."/>
            <person name="Yamada A."/>
            <person name="Yan M."/>
            <person name="Wang P."/>
            <person name="Xu J."/>
            <person name="Bruns T."/>
            <person name="Baldrian P."/>
            <person name="Vilgalys R."/>
            <person name="Henrissat B."/>
            <person name="Grigoriev I.V."/>
            <person name="Hibbett D."/>
            <person name="Nagy L.G."/>
            <person name="Martin F.M."/>
        </authorList>
    </citation>
    <scope>NUCLEOTIDE SEQUENCE</scope>
    <source>
        <strain evidence="1">UH-Tt-Lm1</strain>
    </source>
</reference>
<evidence type="ECO:0000313" key="2">
    <source>
        <dbReference type="Proteomes" id="UP000736335"/>
    </source>
</evidence>
<name>A0A9P6L2Q8_9AGAM</name>
<gene>
    <name evidence="1" type="ORF">BJ322DRAFT_1166463</name>
</gene>
<dbReference type="EMBL" id="WIUZ02000018">
    <property type="protein sequence ID" value="KAF9779721.1"/>
    <property type="molecule type" value="Genomic_DNA"/>
</dbReference>
<evidence type="ECO:0000313" key="1">
    <source>
        <dbReference type="EMBL" id="KAF9779721.1"/>
    </source>
</evidence>
<keyword evidence="2" id="KW-1185">Reference proteome</keyword>
<proteinExistence type="predicted"/>
<feature type="non-terminal residue" evidence="1">
    <location>
        <position position="1"/>
    </location>
</feature>
<accession>A0A9P6L2Q8</accession>
<organism evidence="1 2">
    <name type="scientific">Thelephora terrestris</name>
    <dbReference type="NCBI Taxonomy" id="56493"/>
    <lineage>
        <taxon>Eukaryota</taxon>
        <taxon>Fungi</taxon>
        <taxon>Dikarya</taxon>
        <taxon>Basidiomycota</taxon>
        <taxon>Agaricomycotina</taxon>
        <taxon>Agaricomycetes</taxon>
        <taxon>Thelephorales</taxon>
        <taxon>Thelephoraceae</taxon>
        <taxon>Thelephora</taxon>
    </lineage>
</organism>
<sequence>FDARIIHKGTGRERYDHAFWRTSVPSHGPLRGEVPATPFGTMRRDPGDAEVVPNRSVRSVFFSPDGEEVGSSERSVADNMCLDLSQNKTLRTLETTAESITGAGNSAPQFLKSVPSSVASPGMLDVVVIYHNHDFAGRRFCQTCRTDPICFRHPFYPPLCHFLEQMEVYHKMYNARKFRLVLCVEVHRRMEDFSVQPLESAVKKKVNGGSECPVCRPVIICERRSIHTRIRDYYTGATGKWVTASAL</sequence>
<reference evidence="1" key="1">
    <citation type="journal article" date="2020" name="Nat. Commun.">
        <title>Large-scale genome sequencing of mycorrhizal fungi provides insights into the early evolution of symbiotic traits.</title>
        <authorList>
            <person name="Miyauchi S."/>
            <person name="Kiss E."/>
            <person name="Kuo A."/>
            <person name="Drula E."/>
            <person name="Kohler A."/>
            <person name="Sanchez-Garcia M."/>
            <person name="Morin E."/>
            <person name="Andreopoulos B."/>
            <person name="Barry K.W."/>
            <person name="Bonito G."/>
            <person name="Buee M."/>
            <person name="Carver A."/>
            <person name="Chen C."/>
            <person name="Cichocki N."/>
            <person name="Clum A."/>
            <person name="Culley D."/>
            <person name="Crous P.W."/>
            <person name="Fauchery L."/>
            <person name="Girlanda M."/>
            <person name="Hayes R.D."/>
            <person name="Keri Z."/>
            <person name="LaButti K."/>
            <person name="Lipzen A."/>
            <person name="Lombard V."/>
            <person name="Magnuson J."/>
            <person name="Maillard F."/>
            <person name="Murat C."/>
            <person name="Nolan M."/>
            <person name="Ohm R.A."/>
            <person name="Pangilinan J."/>
            <person name="Pereira M.F."/>
            <person name="Perotto S."/>
            <person name="Peter M."/>
            <person name="Pfister S."/>
            <person name="Riley R."/>
            <person name="Sitrit Y."/>
            <person name="Stielow J.B."/>
            <person name="Szollosi G."/>
            <person name="Zifcakova L."/>
            <person name="Stursova M."/>
            <person name="Spatafora J.W."/>
            <person name="Tedersoo L."/>
            <person name="Vaario L.M."/>
            <person name="Yamada A."/>
            <person name="Yan M."/>
            <person name="Wang P."/>
            <person name="Xu J."/>
            <person name="Bruns T."/>
            <person name="Baldrian P."/>
            <person name="Vilgalys R."/>
            <person name="Dunand C."/>
            <person name="Henrissat B."/>
            <person name="Grigoriev I.V."/>
            <person name="Hibbett D."/>
            <person name="Nagy L.G."/>
            <person name="Martin F.M."/>
        </authorList>
    </citation>
    <scope>NUCLEOTIDE SEQUENCE</scope>
    <source>
        <strain evidence="1">UH-Tt-Lm1</strain>
    </source>
</reference>
<protein>
    <submittedName>
        <fullName evidence="1">Uncharacterized protein</fullName>
    </submittedName>
</protein>